<organism evidence="1 2">
    <name type="scientific">Oerskovia jenensis</name>
    <dbReference type="NCBI Taxonomy" id="162169"/>
    <lineage>
        <taxon>Bacteria</taxon>
        <taxon>Bacillati</taxon>
        <taxon>Actinomycetota</taxon>
        <taxon>Actinomycetes</taxon>
        <taxon>Micrococcales</taxon>
        <taxon>Cellulomonadaceae</taxon>
        <taxon>Oerskovia</taxon>
    </lineage>
</organism>
<proteinExistence type="predicted"/>
<sequence length="152" mass="15617">MALMPFPGTTVIPAGWAAHHKPVTEGAMGATCRITTGGAGGWDPGTGATGPGAETVLYEGKCRIQAQATTPTTGDAAGQLVTQHTYLVVITADAPVIPTGDAGAKVRILTVDANGDSALPGRTLTVSDARYSSLRWERDLTCIDDHTNQEAS</sequence>
<dbReference type="Proteomes" id="UP000698059">
    <property type="component" value="Unassembled WGS sequence"/>
</dbReference>
<dbReference type="EMBL" id="JAFBBO010000001">
    <property type="protein sequence ID" value="MBM7480124.1"/>
    <property type="molecule type" value="Genomic_DNA"/>
</dbReference>
<comment type="caution">
    <text evidence="1">The sequence shown here is derived from an EMBL/GenBank/DDBJ whole genome shotgun (WGS) entry which is preliminary data.</text>
</comment>
<name>A0ABS2LJ07_9CELL</name>
<dbReference type="Pfam" id="PF19586">
    <property type="entry name" value="DUF6093"/>
    <property type="match status" value="1"/>
</dbReference>
<evidence type="ECO:0000313" key="2">
    <source>
        <dbReference type="Proteomes" id="UP000698059"/>
    </source>
</evidence>
<reference evidence="1 2" key="1">
    <citation type="submission" date="2021-01" db="EMBL/GenBank/DDBJ databases">
        <title>Sequencing the genomes of 1000 actinobacteria strains.</title>
        <authorList>
            <person name="Klenk H.-P."/>
        </authorList>
    </citation>
    <scope>NUCLEOTIDE SEQUENCE [LARGE SCALE GENOMIC DNA]</scope>
    <source>
        <strain evidence="1 2">DSM 46000</strain>
    </source>
</reference>
<gene>
    <name evidence="1" type="ORF">JOD49_003044</name>
</gene>
<protein>
    <submittedName>
        <fullName evidence="1">Uncharacterized protein</fullName>
    </submittedName>
</protein>
<dbReference type="InterPro" id="IPR046075">
    <property type="entry name" value="DUF6093"/>
</dbReference>
<keyword evidence="2" id="KW-1185">Reference proteome</keyword>
<evidence type="ECO:0000313" key="1">
    <source>
        <dbReference type="EMBL" id="MBM7480124.1"/>
    </source>
</evidence>
<accession>A0ABS2LJ07</accession>